<dbReference type="InterPro" id="IPR013686">
    <property type="entry name" value="Polypept-transport_assoc_ShlB"/>
</dbReference>
<feature type="domain" description="Polypeptide-transport-associated ShlB-type" evidence="6">
    <location>
        <begin position="62"/>
        <end position="135"/>
    </location>
</feature>
<evidence type="ECO:0000313" key="7">
    <source>
        <dbReference type="EMBL" id="QXO18346.1"/>
    </source>
</evidence>
<dbReference type="Pfam" id="PF08479">
    <property type="entry name" value="POTRA_2"/>
    <property type="match status" value="1"/>
</dbReference>
<dbReference type="RefSeq" id="WP_168796931.1">
    <property type="nucleotide sequence ID" value="NZ_CP076643.1"/>
</dbReference>
<evidence type="ECO:0000259" key="6">
    <source>
        <dbReference type="Pfam" id="PF08479"/>
    </source>
</evidence>
<protein>
    <recommendedName>
        <fullName evidence="9">ShlB/FhaC/HecB family hemolysin secretion/activation protein</fullName>
    </recommendedName>
</protein>
<dbReference type="Gene3D" id="2.40.160.50">
    <property type="entry name" value="membrane protein fhac: a member of the omp85/tpsb transporter family"/>
    <property type="match status" value="1"/>
</dbReference>
<evidence type="ECO:0000259" key="5">
    <source>
        <dbReference type="Pfam" id="PF03865"/>
    </source>
</evidence>
<dbReference type="SUPFAM" id="SSF56935">
    <property type="entry name" value="Porins"/>
    <property type="match status" value="1"/>
</dbReference>
<evidence type="ECO:0000256" key="4">
    <source>
        <dbReference type="SAM" id="SignalP"/>
    </source>
</evidence>
<dbReference type="GO" id="GO:0008320">
    <property type="term" value="F:protein transmembrane transporter activity"/>
    <property type="evidence" value="ECO:0007669"/>
    <property type="project" value="TreeGrafter"/>
</dbReference>
<evidence type="ECO:0000256" key="2">
    <source>
        <dbReference type="ARBA" id="ARBA00022692"/>
    </source>
</evidence>
<keyword evidence="1" id="KW-1134">Transmembrane beta strand</keyword>
<feature type="domain" description="Haemolysin activator HlyB C-terminal" evidence="5">
    <location>
        <begin position="360"/>
        <end position="514"/>
    </location>
</feature>
<feature type="chain" id="PRO_5036894736" description="ShlB/FhaC/HecB family hemolysin secretion/activation protein" evidence="4">
    <location>
        <begin position="23"/>
        <end position="550"/>
    </location>
</feature>
<dbReference type="GO" id="GO:0098046">
    <property type="term" value="C:type V protein secretion system complex"/>
    <property type="evidence" value="ECO:0007669"/>
    <property type="project" value="TreeGrafter"/>
</dbReference>
<dbReference type="EMBL" id="CP076643">
    <property type="protein sequence ID" value="QXO18346.1"/>
    <property type="molecule type" value="Genomic_DNA"/>
</dbReference>
<dbReference type="Gene3D" id="3.10.20.310">
    <property type="entry name" value="membrane protein fhac"/>
    <property type="match status" value="1"/>
</dbReference>
<reference evidence="7" key="1">
    <citation type="submission" date="2021-06" db="EMBL/GenBank/DDBJ databases">
        <title>Vibrio nov. sp., novel gut bacterium isolated from Yellow Sea oyster.</title>
        <authorList>
            <person name="Muhammad N."/>
            <person name="Nguyen T.H."/>
            <person name="Lee Y.-J."/>
            <person name="Ko J."/>
            <person name="Kim S.-G."/>
        </authorList>
    </citation>
    <scope>NUCLEOTIDE SEQUENCE</scope>
    <source>
        <strain evidence="7">OG9-811</strain>
    </source>
</reference>
<dbReference type="PANTHER" id="PTHR34597">
    <property type="entry name" value="SLR1661 PROTEIN"/>
    <property type="match status" value="1"/>
</dbReference>
<sequence>MLSKKKSFVVIAGLFVTSRCLAVEPPLLVQPEPMSRMQAESSPNVNLDEMQGEVEVQSSDIIQSIHFAGGTSVQLELLALDVQALLNQPYSADFVGRALEKLTARFHTAGYPLAFATVKQDGFRDGRLTITIVEGYVVRSELDIADDAVKQEVRAILQPVMNENPATQASLERAILLINRIPGYQFDIALPRPKTISGATSIRVIARDNSVFEPFVGYAMQQDSDRNFSLGARINVNRMSINRVTFIGLIPRDNNSDEQYYSVRLEHDIGNNGMIGQLSASYYTDSEETAIDVEDVEVGVENKLKRRSVDYSVSYPIILSRATDLSLSLGVTYESEERNYDLSFNGIALGELNDKLDYVLSRLSIDMIKRLDKLNFSLGLGINQSIGSAFKYRSDLESEDIYNDDFTFYDLQFSSSYEFIEDYVLSLRATGMYADQRIVPSQRVNFGGLNYGRGYPESTLEGDKGYGTEVKLLQRNQHGQYFFNPYITYDHAYAEQENAAMRSDRISSAAVGVEVGYGANLYVAVDYAKPLKERENSNDYVYNLSVSWRL</sequence>
<feature type="signal peptide" evidence="4">
    <location>
        <begin position="1"/>
        <end position="22"/>
    </location>
</feature>
<keyword evidence="3" id="KW-0998">Cell outer membrane</keyword>
<keyword evidence="1" id="KW-0472">Membrane</keyword>
<dbReference type="Proteomes" id="UP000694232">
    <property type="component" value="Chromosome 1"/>
</dbReference>
<keyword evidence="8" id="KW-1185">Reference proteome</keyword>
<keyword evidence="4" id="KW-0732">Signal</keyword>
<dbReference type="KEGG" id="vos:KNV97_08720"/>
<name>A0A975YP90_9VIBR</name>
<evidence type="ECO:0008006" key="9">
    <source>
        <dbReference type="Google" id="ProtNLM"/>
    </source>
</evidence>
<dbReference type="AlphaFoldDB" id="A0A975YP90"/>
<keyword evidence="2" id="KW-0812">Transmembrane</keyword>
<dbReference type="InterPro" id="IPR051544">
    <property type="entry name" value="TPS_OM_transporter"/>
</dbReference>
<evidence type="ECO:0000256" key="3">
    <source>
        <dbReference type="ARBA" id="ARBA00023237"/>
    </source>
</evidence>
<gene>
    <name evidence="7" type="ORF">KNV97_08720</name>
</gene>
<evidence type="ECO:0000256" key="1">
    <source>
        <dbReference type="ARBA" id="ARBA00022452"/>
    </source>
</evidence>
<organism evidence="7 8">
    <name type="scientific">Vibrio ostreae</name>
    <dbReference type="NCBI Taxonomy" id="2841925"/>
    <lineage>
        <taxon>Bacteria</taxon>
        <taxon>Pseudomonadati</taxon>
        <taxon>Pseudomonadota</taxon>
        <taxon>Gammaproteobacteria</taxon>
        <taxon>Vibrionales</taxon>
        <taxon>Vibrionaceae</taxon>
        <taxon>Vibrio</taxon>
    </lineage>
</organism>
<proteinExistence type="predicted"/>
<dbReference type="GO" id="GO:0046819">
    <property type="term" value="P:protein secretion by the type V secretion system"/>
    <property type="evidence" value="ECO:0007669"/>
    <property type="project" value="TreeGrafter"/>
</dbReference>
<evidence type="ECO:0000313" key="8">
    <source>
        <dbReference type="Proteomes" id="UP000694232"/>
    </source>
</evidence>
<dbReference type="PANTHER" id="PTHR34597:SF6">
    <property type="entry name" value="BLR6126 PROTEIN"/>
    <property type="match status" value="1"/>
</dbReference>
<dbReference type="Pfam" id="PF03865">
    <property type="entry name" value="ShlB"/>
    <property type="match status" value="1"/>
</dbReference>
<dbReference type="InterPro" id="IPR005565">
    <property type="entry name" value="Hemolysn_activator_HlyB_C"/>
</dbReference>
<accession>A0A975YP90</accession>